<dbReference type="InterPro" id="IPR019421">
    <property type="entry name" value="7TM_GPCR_serpentine_rcpt_Srd"/>
</dbReference>
<keyword evidence="4 6" id="KW-1133">Transmembrane helix</keyword>
<feature type="transmembrane region" description="Helical" evidence="6">
    <location>
        <begin position="6"/>
        <end position="29"/>
    </location>
</feature>
<dbReference type="AlphaFoldDB" id="A0AAE9A244"/>
<dbReference type="Pfam" id="PF10317">
    <property type="entry name" value="7TM_GPCR_Srd"/>
    <property type="match status" value="1"/>
</dbReference>
<dbReference type="EMBL" id="CP090895">
    <property type="protein sequence ID" value="ULT89928.1"/>
    <property type="molecule type" value="Genomic_DNA"/>
</dbReference>
<dbReference type="SUPFAM" id="SSF81321">
    <property type="entry name" value="Family A G protein-coupled receptor-like"/>
    <property type="match status" value="1"/>
</dbReference>
<dbReference type="GO" id="GO:0016020">
    <property type="term" value="C:membrane"/>
    <property type="evidence" value="ECO:0007669"/>
    <property type="project" value="UniProtKB-SubCell"/>
</dbReference>
<dbReference type="Pfam" id="PF10326">
    <property type="entry name" value="7TM_GPCR_Str"/>
    <property type="match status" value="1"/>
</dbReference>
<feature type="transmembrane region" description="Helical" evidence="6">
    <location>
        <begin position="41"/>
        <end position="61"/>
    </location>
</feature>
<evidence type="ECO:0000256" key="6">
    <source>
        <dbReference type="SAM" id="Phobius"/>
    </source>
</evidence>
<organism evidence="7 8">
    <name type="scientific">Caenorhabditis briggsae</name>
    <dbReference type="NCBI Taxonomy" id="6238"/>
    <lineage>
        <taxon>Eukaryota</taxon>
        <taxon>Metazoa</taxon>
        <taxon>Ecdysozoa</taxon>
        <taxon>Nematoda</taxon>
        <taxon>Chromadorea</taxon>
        <taxon>Rhabditida</taxon>
        <taxon>Rhabditina</taxon>
        <taxon>Rhabditomorpha</taxon>
        <taxon>Rhabditoidea</taxon>
        <taxon>Rhabditidae</taxon>
        <taxon>Peloderinae</taxon>
        <taxon>Caenorhabditis</taxon>
    </lineage>
</organism>
<keyword evidence="3 6" id="KW-0812">Transmembrane</keyword>
<dbReference type="InterPro" id="IPR019428">
    <property type="entry name" value="7TM_GPCR_serpentine_rcpt_Str"/>
</dbReference>
<protein>
    <recommendedName>
        <fullName evidence="9">G-protein coupled receptors family 1 profile domain-containing protein</fullName>
    </recommendedName>
</protein>
<evidence type="ECO:0000256" key="2">
    <source>
        <dbReference type="ARBA" id="ARBA00009166"/>
    </source>
</evidence>
<dbReference type="PANTHER" id="PTHR22945">
    <property type="entry name" value="SERPENTINE RECEPTOR, CLASS D DELTA"/>
    <property type="match status" value="1"/>
</dbReference>
<gene>
    <name evidence="7" type="ORF">L3Y34_008370</name>
</gene>
<dbReference type="PANTHER" id="PTHR22945:SF101">
    <property type="entry name" value="G_PROTEIN_RECEP_F1_2 DOMAIN-CONTAINING PROTEIN"/>
    <property type="match status" value="1"/>
</dbReference>
<evidence type="ECO:0000256" key="3">
    <source>
        <dbReference type="ARBA" id="ARBA00022692"/>
    </source>
</evidence>
<dbReference type="InterPro" id="IPR050920">
    <property type="entry name" value="Nematode_rcpt-like_delta"/>
</dbReference>
<keyword evidence="5 6" id="KW-0472">Membrane</keyword>
<evidence type="ECO:0000313" key="8">
    <source>
        <dbReference type="Proteomes" id="UP000827892"/>
    </source>
</evidence>
<sequence>MIEIIVLAYYTILGSFGVILNGILLYLSIFRSPSQIKTYRVLIINFALTDMLSSIFMMLIAPRIIPLDLAMAHIFYGLCHYAEHLRSETKSIHKQLLKALTLQACLPFLFSGGVFIFYIQASGLTTHPILECLICAIPAPIPILSSIISLYHIRPYRQALLRIFTRITIPIPTNDHHSSAVVLAPKHKISISSSSRLHRLSLPNNS</sequence>
<feature type="transmembrane region" description="Helical" evidence="6">
    <location>
        <begin position="96"/>
        <end position="121"/>
    </location>
</feature>
<name>A0AAE9A244_CAEBR</name>
<dbReference type="Proteomes" id="UP000827892">
    <property type="component" value="Chromosome V"/>
</dbReference>
<evidence type="ECO:0008006" key="9">
    <source>
        <dbReference type="Google" id="ProtNLM"/>
    </source>
</evidence>
<proteinExistence type="inferred from homology"/>
<evidence type="ECO:0000256" key="1">
    <source>
        <dbReference type="ARBA" id="ARBA00004141"/>
    </source>
</evidence>
<evidence type="ECO:0000313" key="7">
    <source>
        <dbReference type="EMBL" id="ULT89928.1"/>
    </source>
</evidence>
<evidence type="ECO:0000256" key="5">
    <source>
        <dbReference type="ARBA" id="ARBA00023136"/>
    </source>
</evidence>
<evidence type="ECO:0000256" key="4">
    <source>
        <dbReference type="ARBA" id="ARBA00022989"/>
    </source>
</evidence>
<comment type="subcellular location">
    <subcellularLocation>
        <location evidence="1">Membrane</location>
        <topology evidence="1">Multi-pass membrane protein</topology>
    </subcellularLocation>
</comment>
<comment type="similarity">
    <text evidence="2">Belongs to the nematode receptor-like protein srd family.</text>
</comment>
<feature type="transmembrane region" description="Helical" evidence="6">
    <location>
        <begin position="127"/>
        <end position="153"/>
    </location>
</feature>
<accession>A0AAE9A244</accession>
<reference evidence="7 8" key="1">
    <citation type="submission" date="2022-02" db="EMBL/GenBank/DDBJ databases">
        <title>Chromosome-level reference genomes for two strains of Caenorhabditis briggsae: an improved platform for comparative genomics.</title>
        <authorList>
            <person name="Stevens L."/>
            <person name="Andersen E.C."/>
        </authorList>
    </citation>
    <scope>NUCLEOTIDE SEQUENCE [LARGE SCALE GENOMIC DNA]</scope>
    <source>
        <strain evidence="7">QX1410_ONT</strain>
        <tissue evidence="7">Whole-organism</tissue>
    </source>
</reference>